<sequence>MGQQKPVADADTPGLYENQSQAVNEVNSQITRQIGNQSLPDINKICGNSIVLEFHWQSARARCPRFPPCTDTDELLP</sequence>
<proteinExistence type="predicted"/>
<keyword evidence="2" id="KW-1185">Reference proteome</keyword>
<dbReference type="EMBL" id="JAIWYP010000004">
    <property type="protein sequence ID" value="KAH3832624.1"/>
    <property type="molecule type" value="Genomic_DNA"/>
</dbReference>
<organism evidence="1 2">
    <name type="scientific">Dreissena polymorpha</name>
    <name type="common">Zebra mussel</name>
    <name type="synonym">Mytilus polymorpha</name>
    <dbReference type="NCBI Taxonomy" id="45954"/>
    <lineage>
        <taxon>Eukaryota</taxon>
        <taxon>Metazoa</taxon>
        <taxon>Spiralia</taxon>
        <taxon>Lophotrochozoa</taxon>
        <taxon>Mollusca</taxon>
        <taxon>Bivalvia</taxon>
        <taxon>Autobranchia</taxon>
        <taxon>Heteroconchia</taxon>
        <taxon>Euheterodonta</taxon>
        <taxon>Imparidentia</taxon>
        <taxon>Neoheterodontei</taxon>
        <taxon>Myida</taxon>
        <taxon>Dreissenoidea</taxon>
        <taxon>Dreissenidae</taxon>
        <taxon>Dreissena</taxon>
    </lineage>
</organism>
<dbReference type="AlphaFoldDB" id="A0A9D4K453"/>
<dbReference type="Proteomes" id="UP000828390">
    <property type="component" value="Unassembled WGS sequence"/>
</dbReference>
<evidence type="ECO:0000313" key="1">
    <source>
        <dbReference type="EMBL" id="KAH3832624.1"/>
    </source>
</evidence>
<evidence type="ECO:0000313" key="2">
    <source>
        <dbReference type="Proteomes" id="UP000828390"/>
    </source>
</evidence>
<name>A0A9D4K453_DREPO</name>
<comment type="caution">
    <text evidence="1">The sequence shown here is derived from an EMBL/GenBank/DDBJ whole genome shotgun (WGS) entry which is preliminary data.</text>
</comment>
<protein>
    <submittedName>
        <fullName evidence="1">Uncharacterized protein</fullName>
    </submittedName>
</protein>
<gene>
    <name evidence="1" type="ORF">DPMN_105916</name>
</gene>
<reference evidence="1" key="1">
    <citation type="journal article" date="2019" name="bioRxiv">
        <title>The Genome of the Zebra Mussel, Dreissena polymorpha: A Resource for Invasive Species Research.</title>
        <authorList>
            <person name="McCartney M.A."/>
            <person name="Auch B."/>
            <person name="Kono T."/>
            <person name="Mallez S."/>
            <person name="Zhang Y."/>
            <person name="Obille A."/>
            <person name="Becker A."/>
            <person name="Abrahante J.E."/>
            <person name="Garbe J."/>
            <person name="Badalamenti J.P."/>
            <person name="Herman A."/>
            <person name="Mangelson H."/>
            <person name="Liachko I."/>
            <person name="Sullivan S."/>
            <person name="Sone E.D."/>
            <person name="Koren S."/>
            <person name="Silverstein K.A.T."/>
            <person name="Beckman K.B."/>
            <person name="Gohl D.M."/>
        </authorList>
    </citation>
    <scope>NUCLEOTIDE SEQUENCE</scope>
    <source>
        <strain evidence="1">Duluth1</strain>
        <tissue evidence="1">Whole animal</tissue>
    </source>
</reference>
<reference evidence="1" key="2">
    <citation type="submission" date="2020-11" db="EMBL/GenBank/DDBJ databases">
        <authorList>
            <person name="McCartney M.A."/>
            <person name="Auch B."/>
            <person name="Kono T."/>
            <person name="Mallez S."/>
            <person name="Becker A."/>
            <person name="Gohl D.M."/>
            <person name="Silverstein K.A.T."/>
            <person name="Koren S."/>
            <person name="Bechman K.B."/>
            <person name="Herman A."/>
            <person name="Abrahante J.E."/>
            <person name="Garbe J."/>
        </authorList>
    </citation>
    <scope>NUCLEOTIDE SEQUENCE</scope>
    <source>
        <strain evidence="1">Duluth1</strain>
        <tissue evidence="1">Whole animal</tissue>
    </source>
</reference>
<accession>A0A9D4K453</accession>